<dbReference type="Proteomes" id="UP000177481">
    <property type="component" value="Unassembled WGS sequence"/>
</dbReference>
<dbReference type="STRING" id="1797471.A3A71_03380"/>
<dbReference type="EMBL" id="MEZX01000001">
    <property type="protein sequence ID" value="OGD65100.1"/>
    <property type="molecule type" value="Genomic_DNA"/>
</dbReference>
<evidence type="ECO:0000313" key="2">
    <source>
        <dbReference type="Proteomes" id="UP000177481"/>
    </source>
</evidence>
<dbReference type="AlphaFoldDB" id="A0A1F5ECS8"/>
<organism evidence="1 2">
    <name type="scientific">Candidatus Berkelbacteria bacterium RIFCSPLOWO2_01_FULL_50_28</name>
    <dbReference type="NCBI Taxonomy" id="1797471"/>
    <lineage>
        <taxon>Bacteria</taxon>
        <taxon>Candidatus Berkelbacteria</taxon>
    </lineage>
</organism>
<comment type="caution">
    <text evidence="1">The sequence shown here is derived from an EMBL/GenBank/DDBJ whole genome shotgun (WGS) entry which is preliminary data.</text>
</comment>
<proteinExistence type="predicted"/>
<protein>
    <submittedName>
        <fullName evidence="1">Uncharacterized protein</fullName>
    </submittedName>
</protein>
<evidence type="ECO:0000313" key="1">
    <source>
        <dbReference type="EMBL" id="OGD65100.1"/>
    </source>
</evidence>
<gene>
    <name evidence="1" type="ORF">A3A71_03380</name>
</gene>
<sequence length="216" mass="24497">MRKEGVPLGRIGIELGIPKSTLSYWFIGIQLTDKQRTAIKANWLKAINESRGNAIRWHNRQKAGRIEVARLEAEAVMSRLNLTDASTLELALAILYLGEGSKKSSDTSLGSSDPTILKFFVYCMKKLYGVSPTQARFYLHLRADQKIGQTREYWAETLKVPIENFKSTSLDKRTSGKPTYLDYKGVCVVSYGRVAIQRRLVWISRLFCEKIATMRG</sequence>
<accession>A0A1F5ECS8</accession>
<reference evidence="1 2" key="1">
    <citation type="journal article" date="2016" name="Nat. Commun.">
        <title>Thousands of microbial genomes shed light on interconnected biogeochemical processes in an aquifer system.</title>
        <authorList>
            <person name="Anantharaman K."/>
            <person name="Brown C.T."/>
            <person name="Hug L.A."/>
            <person name="Sharon I."/>
            <person name="Castelle C.J."/>
            <person name="Probst A.J."/>
            <person name="Thomas B.C."/>
            <person name="Singh A."/>
            <person name="Wilkins M.J."/>
            <person name="Karaoz U."/>
            <person name="Brodie E.L."/>
            <person name="Williams K.H."/>
            <person name="Hubbard S.S."/>
            <person name="Banfield J.F."/>
        </authorList>
    </citation>
    <scope>NUCLEOTIDE SEQUENCE [LARGE SCALE GENOMIC DNA]</scope>
</reference>
<name>A0A1F5ECS8_9BACT</name>